<sequence length="114" mass="13127">MASPVDVVPVFGSHWKFIYWPEKRRALNATARTKSSQRRCAPLLSARWRRLKFTVVAWLRWRRRFGRAKWVPGEAHFPAAGDWRATGADPHQELGRVTQIFGLTFGSKCVGCLF</sequence>
<dbReference type="EMBL" id="JBFOLJ010000003">
    <property type="protein sequence ID" value="KAL2548513.1"/>
    <property type="molecule type" value="Genomic_DNA"/>
</dbReference>
<dbReference type="Proteomes" id="UP001604277">
    <property type="component" value="Unassembled WGS sequence"/>
</dbReference>
<evidence type="ECO:0000313" key="2">
    <source>
        <dbReference type="Proteomes" id="UP001604277"/>
    </source>
</evidence>
<name>A0ABD1WIA3_9LAMI</name>
<dbReference type="AlphaFoldDB" id="A0ABD1WIA3"/>
<gene>
    <name evidence="1" type="ORF">Fot_10043</name>
</gene>
<proteinExistence type="predicted"/>
<comment type="caution">
    <text evidence="1">The sequence shown here is derived from an EMBL/GenBank/DDBJ whole genome shotgun (WGS) entry which is preliminary data.</text>
</comment>
<protein>
    <submittedName>
        <fullName evidence="1">Uncharacterized protein</fullName>
    </submittedName>
</protein>
<evidence type="ECO:0000313" key="1">
    <source>
        <dbReference type="EMBL" id="KAL2548513.1"/>
    </source>
</evidence>
<organism evidence="1 2">
    <name type="scientific">Forsythia ovata</name>
    <dbReference type="NCBI Taxonomy" id="205694"/>
    <lineage>
        <taxon>Eukaryota</taxon>
        <taxon>Viridiplantae</taxon>
        <taxon>Streptophyta</taxon>
        <taxon>Embryophyta</taxon>
        <taxon>Tracheophyta</taxon>
        <taxon>Spermatophyta</taxon>
        <taxon>Magnoliopsida</taxon>
        <taxon>eudicotyledons</taxon>
        <taxon>Gunneridae</taxon>
        <taxon>Pentapetalae</taxon>
        <taxon>asterids</taxon>
        <taxon>lamiids</taxon>
        <taxon>Lamiales</taxon>
        <taxon>Oleaceae</taxon>
        <taxon>Forsythieae</taxon>
        <taxon>Forsythia</taxon>
    </lineage>
</organism>
<keyword evidence="2" id="KW-1185">Reference proteome</keyword>
<reference evidence="2" key="1">
    <citation type="submission" date="2024-07" db="EMBL/GenBank/DDBJ databases">
        <title>Two chromosome-level genome assemblies of Korean endemic species Abeliophyllum distichum and Forsythia ovata (Oleaceae).</title>
        <authorList>
            <person name="Jang H."/>
        </authorList>
    </citation>
    <scope>NUCLEOTIDE SEQUENCE [LARGE SCALE GENOMIC DNA]</scope>
</reference>
<accession>A0ABD1WIA3</accession>